<sequence>MPTTALIAAGQSPQAPLSTTGSYPLGEWLGHGLMLQSSREARTNG</sequence>
<organism evidence="1">
    <name type="scientific">Leptolyngbya sp. NK1-12</name>
    <dbReference type="NCBI Taxonomy" id="2547451"/>
    <lineage>
        <taxon>Bacteria</taxon>
        <taxon>Bacillati</taxon>
        <taxon>Cyanobacteriota</taxon>
        <taxon>Cyanophyceae</taxon>
        <taxon>Leptolyngbyales</taxon>
        <taxon>Leptolyngbyaceae</taxon>
        <taxon>Leptolyngbya group</taxon>
        <taxon>Leptolyngbya</taxon>
    </lineage>
</organism>
<proteinExistence type="predicted"/>
<dbReference type="RefSeq" id="WP_316430823.1">
    <property type="nucleotide sequence ID" value="NZ_CP053586.1"/>
</dbReference>
<protein>
    <submittedName>
        <fullName evidence="1">Uncharacterized protein</fullName>
    </submittedName>
</protein>
<accession>A0AA96WGU9</accession>
<dbReference type="EMBL" id="CP053586">
    <property type="protein sequence ID" value="WNZ24834.1"/>
    <property type="molecule type" value="Genomic_DNA"/>
</dbReference>
<name>A0AA96WGU9_9CYAN</name>
<dbReference type="AlphaFoldDB" id="A0AA96WGU9"/>
<evidence type="ECO:0000313" key="1">
    <source>
        <dbReference type="EMBL" id="WNZ24834.1"/>
    </source>
</evidence>
<reference evidence="1" key="1">
    <citation type="submission" date="2020-05" db="EMBL/GenBank/DDBJ databases">
        <authorList>
            <person name="Zhu T."/>
            <person name="Keshari N."/>
            <person name="Lu X."/>
        </authorList>
    </citation>
    <scope>NUCLEOTIDE SEQUENCE</scope>
    <source>
        <strain evidence="1">NK1-12</strain>
    </source>
</reference>
<gene>
    <name evidence="1" type="ORF">HJG54_19605</name>
</gene>